<dbReference type="Gene3D" id="3.20.20.150">
    <property type="entry name" value="Divalent-metal-dependent TIM barrel enzymes"/>
    <property type="match status" value="1"/>
</dbReference>
<dbReference type="PANTHER" id="PTHR12110">
    <property type="entry name" value="HYDROXYPYRUVATE ISOMERASE"/>
    <property type="match status" value="1"/>
</dbReference>
<organism evidence="2">
    <name type="scientific">Escherichia coli</name>
    <dbReference type="NCBI Taxonomy" id="562"/>
    <lineage>
        <taxon>Bacteria</taxon>
        <taxon>Pseudomonadati</taxon>
        <taxon>Pseudomonadota</taxon>
        <taxon>Gammaproteobacteria</taxon>
        <taxon>Enterobacterales</taxon>
        <taxon>Enterobacteriaceae</taxon>
        <taxon>Escherichia</taxon>
    </lineage>
</organism>
<dbReference type="Pfam" id="PF01261">
    <property type="entry name" value="AP_endonuc_2"/>
    <property type="match status" value="1"/>
</dbReference>
<sequence>MNKVNLNAIPDAEQSPLKSTKTTLSSNFIHLVSKCSTKITFYKCAKNYNQSQMLWRFAMKLGLETESYHLFFQQGVMDIFDFIAKTSELGLDGVEINIIPDVGLHPEFGVLNSISPEYLSKVRKAIDSHGLYCEIDTRFTTCEAITRAVEIASALGADVIRTYMFRRGEYNPLKYPEIVAQLKSLTSLLSRKKIKLAIENHEDETADEIIEVIKSVNSEWVGAHCDIGNGMMAWEEPVETVRKLAPYAYSTHFKDHIVTRNGEDLVVCGVPVGEGSIDIDTCFKTLVNESSLTRINIETCFPYASPFARPKGTGGVYSLEGTFSVKEAPFEHLKIKPLDYYYPAKISDSVLQELMAAQNRCVEVSVQTLKNLRKNIVNKLKRILL</sequence>
<dbReference type="EMBL" id="LM651376">
    <property type="protein sequence ID" value="CDW92105.1"/>
    <property type="molecule type" value="Genomic_DNA"/>
</dbReference>
<dbReference type="PANTHER" id="PTHR12110:SF53">
    <property type="entry name" value="BLR5974 PROTEIN"/>
    <property type="match status" value="1"/>
</dbReference>
<dbReference type="InterPro" id="IPR036237">
    <property type="entry name" value="Xyl_isomerase-like_sf"/>
</dbReference>
<geneLocation type="plasmid" evidence="2">
    <name>pV404</name>
</geneLocation>
<reference evidence="2" key="1">
    <citation type="submission" date="2014-06" db="EMBL/GenBank/DDBJ databases">
        <title>Complete sequence of pV404, a novel IncI1 plasmid harboring blaCTX-M-14 in a complex genetic environment.</title>
        <authorList>
            <person name="Riccobono E."/>
            <person name="Di Pilato V."/>
            <person name="Bartoloni A."/>
            <person name="Rossolini G.M."/>
            <person name="Pallecchi L."/>
        </authorList>
    </citation>
    <scope>NUCLEOTIDE SEQUENCE [LARGE SCALE GENOMIC DNA]</scope>
    <source>
        <strain evidence="2">E. coli V404</strain>
        <plasmid evidence="2">pV404</plasmid>
    </source>
</reference>
<evidence type="ECO:0000259" key="1">
    <source>
        <dbReference type="Pfam" id="PF01261"/>
    </source>
</evidence>
<accession>A0A078BFQ8</accession>
<evidence type="ECO:0000313" key="2">
    <source>
        <dbReference type="EMBL" id="CDW92105.1"/>
    </source>
</evidence>
<dbReference type="SUPFAM" id="SSF51658">
    <property type="entry name" value="Xylose isomerase-like"/>
    <property type="match status" value="1"/>
</dbReference>
<proteinExistence type="predicted"/>
<feature type="domain" description="Xylose isomerase-like TIM barrel" evidence="1">
    <location>
        <begin position="84"/>
        <end position="288"/>
    </location>
</feature>
<dbReference type="AlphaFoldDB" id="A0A078BFQ8"/>
<keyword evidence="2" id="KW-0614">Plasmid</keyword>
<dbReference type="InterPro" id="IPR013022">
    <property type="entry name" value="Xyl_isomerase-like_TIM-brl"/>
</dbReference>
<protein>
    <recommendedName>
        <fullName evidence="1">Xylose isomerase-like TIM barrel domain-containing protein</fullName>
    </recommendedName>
</protein>
<name>A0A078BFQ8_ECOLX</name>
<dbReference type="InterPro" id="IPR050312">
    <property type="entry name" value="IolE/XylAMocC-like"/>
</dbReference>